<keyword evidence="1" id="KW-0812">Transmembrane</keyword>
<evidence type="ECO:0000256" key="1">
    <source>
        <dbReference type="SAM" id="Phobius"/>
    </source>
</evidence>
<sequence>MKIKLDYTVKGLFRANLIYILAFITLSVILLTSTFFFFRQYWENSLKINSLQSETNDLNKKKDIIKSTNQFITEEINLDDINLVLGQLIPSEDDYFSVAVALEKLSFQTNFVIVSYSIDISQSTGEKLAIVIEGQGDTDSFLSFLKTYKFGGGRVITINKIELVEQDTINAKISINVYRGKGRSAKSFEPLTEEDKRLVAEVLKKVQVDFKTEETASEFYPTKSNPF</sequence>
<dbReference type="AlphaFoldDB" id="A0A1F7GXL7"/>
<gene>
    <name evidence="2" type="ORF">A3C25_04810</name>
</gene>
<evidence type="ECO:0000313" key="2">
    <source>
        <dbReference type="EMBL" id="OGK23593.1"/>
    </source>
</evidence>
<evidence type="ECO:0000313" key="3">
    <source>
        <dbReference type="Proteomes" id="UP000177913"/>
    </source>
</evidence>
<keyword evidence="1" id="KW-0472">Membrane</keyword>
<proteinExistence type="predicted"/>
<comment type="caution">
    <text evidence="2">The sequence shown here is derived from an EMBL/GenBank/DDBJ whole genome shotgun (WGS) entry which is preliminary data.</text>
</comment>
<name>A0A1F7GXL7_9BACT</name>
<dbReference type="Proteomes" id="UP000177913">
    <property type="component" value="Unassembled WGS sequence"/>
</dbReference>
<keyword evidence="1" id="KW-1133">Transmembrane helix</keyword>
<accession>A0A1F7GXL7</accession>
<feature type="transmembrane region" description="Helical" evidence="1">
    <location>
        <begin position="17"/>
        <end position="38"/>
    </location>
</feature>
<organism evidence="2 3">
    <name type="scientific">Candidatus Roizmanbacteria bacterium RIFCSPHIGHO2_02_FULL_38_11</name>
    <dbReference type="NCBI Taxonomy" id="1802039"/>
    <lineage>
        <taxon>Bacteria</taxon>
        <taxon>Candidatus Roizmaniibacteriota</taxon>
    </lineage>
</organism>
<dbReference type="EMBL" id="MFZO01000045">
    <property type="protein sequence ID" value="OGK23593.1"/>
    <property type="molecule type" value="Genomic_DNA"/>
</dbReference>
<reference evidence="2 3" key="1">
    <citation type="journal article" date="2016" name="Nat. Commun.">
        <title>Thousands of microbial genomes shed light on interconnected biogeochemical processes in an aquifer system.</title>
        <authorList>
            <person name="Anantharaman K."/>
            <person name="Brown C.T."/>
            <person name="Hug L.A."/>
            <person name="Sharon I."/>
            <person name="Castelle C.J."/>
            <person name="Probst A.J."/>
            <person name="Thomas B.C."/>
            <person name="Singh A."/>
            <person name="Wilkins M.J."/>
            <person name="Karaoz U."/>
            <person name="Brodie E.L."/>
            <person name="Williams K.H."/>
            <person name="Hubbard S.S."/>
            <person name="Banfield J.F."/>
        </authorList>
    </citation>
    <scope>NUCLEOTIDE SEQUENCE [LARGE SCALE GENOMIC DNA]</scope>
</reference>
<protein>
    <submittedName>
        <fullName evidence="2">Uncharacterized protein</fullName>
    </submittedName>
</protein>